<evidence type="ECO:0000259" key="9">
    <source>
        <dbReference type="Pfam" id="PF02687"/>
    </source>
</evidence>
<evidence type="ECO:0000256" key="1">
    <source>
        <dbReference type="ARBA" id="ARBA00004651"/>
    </source>
</evidence>
<reference evidence="11 12" key="1">
    <citation type="journal article" date="2019" name="Int. J. Syst. Evol. Microbiol.">
        <title>The Global Catalogue of Microorganisms (GCM) 10K type strain sequencing project: providing services to taxonomists for standard genome sequencing and annotation.</title>
        <authorList>
            <consortium name="The Broad Institute Genomics Platform"/>
            <consortium name="The Broad Institute Genome Sequencing Center for Infectious Disease"/>
            <person name="Wu L."/>
            <person name="Ma J."/>
        </authorList>
    </citation>
    <scope>NUCLEOTIDE SEQUENCE [LARGE SCALE GENOMIC DNA]</scope>
    <source>
        <strain evidence="11 12">JCM 11896</strain>
    </source>
</reference>
<feature type="transmembrane region" description="Helical" evidence="8">
    <location>
        <begin position="389"/>
        <end position="414"/>
    </location>
</feature>
<dbReference type="InterPro" id="IPR050250">
    <property type="entry name" value="Macrolide_Exporter_MacB"/>
</dbReference>
<proteinExistence type="inferred from homology"/>
<keyword evidence="3 8" id="KW-0812">Transmembrane</keyword>
<evidence type="ECO:0000256" key="4">
    <source>
        <dbReference type="ARBA" id="ARBA00022989"/>
    </source>
</evidence>
<dbReference type="PANTHER" id="PTHR30572:SF4">
    <property type="entry name" value="ABC TRANSPORTER PERMEASE YTRF"/>
    <property type="match status" value="1"/>
</dbReference>
<comment type="similarity">
    <text evidence="6">Belongs to the ABC-4 integral membrane protein family.</text>
</comment>
<dbReference type="Proteomes" id="UP001501414">
    <property type="component" value="Unassembled WGS sequence"/>
</dbReference>
<protein>
    <submittedName>
        <fullName evidence="11">ABC transporter permease</fullName>
    </submittedName>
</protein>
<feature type="transmembrane region" description="Helical" evidence="8">
    <location>
        <begin position="344"/>
        <end position="377"/>
    </location>
</feature>
<comment type="caution">
    <text evidence="11">The sequence shown here is derived from an EMBL/GenBank/DDBJ whole genome shotgun (WGS) entry which is preliminary data.</text>
</comment>
<feature type="region of interest" description="Disordered" evidence="7">
    <location>
        <begin position="70"/>
        <end position="96"/>
    </location>
</feature>
<accession>A0ABN1XHC0</accession>
<keyword evidence="4 8" id="KW-1133">Transmembrane helix</keyword>
<dbReference type="PANTHER" id="PTHR30572">
    <property type="entry name" value="MEMBRANE COMPONENT OF TRANSPORTER-RELATED"/>
    <property type="match status" value="1"/>
</dbReference>
<dbReference type="RefSeq" id="WP_344017925.1">
    <property type="nucleotide sequence ID" value="NZ_BAAAJK010000001.1"/>
</dbReference>
<name>A0ABN1XHC0_9PSEU</name>
<feature type="domain" description="ABC3 transporter permease C-terminal" evidence="9">
    <location>
        <begin position="303"/>
        <end position="426"/>
    </location>
</feature>
<evidence type="ECO:0000259" key="10">
    <source>
        <dbReference type="Pfam" id="PF12704"/>
    </source>
</evidence>
<feature type="region of interest" description="Disordered" evidence="7">
    <location>
        <begin position="145"/>
        <end position="164"/>
    </location>
</feature>
<dbReference type="InterPro" id="IPR025857">
    <property type="entry name" value="MacB_PCD"/>
</dbReference>
<organism evidence="11 12">
    <name type="scientific">Pseudonocardia kongjuensis</name>
    <dbReference type="NCBI Taxonomy" id="102227"/>
    <lineage>
        <taxon>Bacteria</taxon>
        <taxon>Bacillati</taxon>
        <taxon>Actinomycetota</taxon>
        <taxon>Actinomycetes</taxon>
        <taxon>Pseudonocardiales</taxon>
        <taxon>Pseudonocardiaceae</taxon>
        <taxon>Pseudonocardia</taxon>
    </lineage>
</organism>
<keyword evidence="2" id="KW-1003">Cell membrane</keyword>
<dbReference type="InterPro" id="IPR003838">
    <property type="entry name" value="ABC3_permease_C"/>
</dbReference>
<keyword evidence="12" id="KW-1185">Reference proteome</keyword>
<evidence type="ECO:0000313" key="12">
    <source>
        <dbReference type="Proteomes" id="UP001501414"/>
    </source>
</evidence>
<dbReference type="EMBL" id="BAAAJK010000001">
    <property type="protein sequence ID" value="GAA1380522.1"/>
    <property type="molecule type" value="Genomic_DNA"/>
</dbReference>
<comment type="subcellular location">
    <subcellularLocation>
        <location evidence="1">Cell membrane</location>
        <topology evidence="1">Multi-pass membrane protein</topology>
    </subcellularLocation>
</comment>
<evidence type="ECO:0000256" key="2">
    <source>
        <dbReference type="ARBA" id="ARBA00022475"/>
    </source>
</evidence>
<evidence type="ECO:0000256" key="7">
    <source>
        <dbReference type="SAM" id="MobiDB-lite"/>
    </source>
</evidence>
<dbReference type="Pfam" id="PF02687">
    <property type="entry name" value="FtsX"/>
    <property type="match status" value="1"/>
</dbReference>
<evidence type="ECO:0000256" key="6">
    <source>
        <dbReference type="ARBA" id="ARBA00038076"/>
    </source>
</evidence>
<evidence type="ECO:0000256" key="5">
    <source>
        <dbReference type="ARBA" id="ARBA00023136"/>
    </source>
</evidence>
<evidence type="ECO:0000256" key="8">
    <source>
        <dbReference type="SAM" id="Phobius"/>
    </source>
</evidence>
<feature type="transmembrane region" description="Helical" evidence="8">
    <location>
        <begin position="297"/>
        <end position="323"/>
    </location>
</feature>
<sequence length="433" mass="44588">MRTRDLVRTAAGSLFRARARTLLTVLAIFVGAFTLTLTNGAGTGINRFIDSTVSSLGSSEVMTVVKRSDADVATETDGPPVYDPDAVTSDQPGPPTTTTVMTQADIDTLAGIDGVEEAAPIRSLAVDFIQYGSGTRYATAASTLLPGQTQERTEGTAPDGTGDARQLTIPLSYVDPLGFTDAADAIDKTVTLGLTDGAGAEQTVQGTIVGVTEDTLAGPAAPGVTVNDALSDAVYDLQQVGLPADQVDRWSQATVQYAADITPEELTALKDRLVDAGFEGRTIEDQIGAFTSVIDTIVLVLNAFAGIALVAAGLGIVNTLLMSVQERTREIGLMQAMGMGRARVFALFSLEAGFLGLLGSILGAVIAIVAGTAISAALAGSLFADLPGFTLIAFAPGTVFAVIAVIVAVAFLAGTLPALRAARKDPVEALRHE</sequence>
<gene>
    <name evidence="11" type="ORF">GCM10009613_05030</name>
</gene>
<feature type="domain" description="MacB-like periplasmic core" evidence="10">
    <location>
        <begin position="21"/>
        <end position="267"/>
    </location>
</feature>
<evidence type="ECO:0000313" key="11">
    <source>
        <dbReference type="EMBL" id="GAA1380522.1"/>
    </source>
</evidence>
<evidence type="ECO:0000256" key="3">
    <source>
        <dbReference type="ARBA" id="ARBA00022692"/>
    </source>
</evidence>
<keyword evidence="5 8" id="KW-0472">Membrane</keyword>
<dbReference type="Pfam" id="PF12704">
    <property type="entry name" value="MacB_PCD"/>
    <property type="match status" value="1"/>
</dbReference>